<evidence type="ECO:0000256" key="7">
    <source>
        <dbReference type="ARBA" id="ARBA00033270"/>
    </source>
</evidence>
<comment type="caution">
    <text evidence="9">The sequence shown here is derived from an EMBL/GenBank/DDBJ whole genome shotgun (WGS) entry which is preliminary data.</text>
</comment>
<reference evidence="9" key="1">
    <citation type="submission" date="2018-12" db="EMBL/GenBank/DDBJ databases">
        <title>Draft genome sequence of Flaovobacterium columnare BGFS27 isolated from channel catfish in Alabama.</title>
        <authorList>
            <person name="Cai W."/>
            <person name="Arias C."/>
        </authorList>
    </citation>
    <scope>NUCLEOTIDE SEQUENCE [LARGE SCALE GENOMIC DNA]</scope>
    <source>
        <strain evidence="9">BGFS27</strain>
    </source>
</reference>
<dbReference type="Pfam" id="PF01098">
    <property type="entry name" value="FTSW_RODA_SPOVE"/>
    <property type="match status" value="1"/>
</dbReference>
<sequence length="418" mass="46694">MRNQSIGKNIDWITVLIYILLVLIGWANIYSADVTPDSSYIFDIKQNYGKQLIFISFTVLVIIVVLSIEAKFYERFSSVLYGISLLSLIGLFIAGKTIAGQRCWYAIGSFTLQPSEFAKSATALALAKFLSDSQINLKNFNHQVLGLAILFIPIGLIMLQPDAGSALIFITMIFVLNREGLPSWYLWTGIGAIVLFIMSLLLKPQYVVLIVLIGVTLHFYKSKPVRRNIVASSIVFLLMSGFSISVNYVFENVFQQHHRDRFNILLGKEVDLAGIGYNTNQSEIAIGSGGLLGKGWLEGTQTKGNFVPEQHTDYIFTTVGEEWGFLGSTVVVLLFAGLLLRILYLAENQRTKFSRIYGYGVASVLFTHYFVNIAMVIGIFPTIGVPLPFLSYGGSSLWSFTILLFIFLKMDANKVNEW</sequence>
<dbReference type="InterPro" id="IPR018365">
    <property type="entry name" value="Cell_cycle_FtsW-rel_CS"/>
</dbReference>
<comment type="subcellular location">
    <subcellularLocation>
        <location evidence="1">Membrane</location>
        <topology evidence="1">Multi-pass membrane protein</topology>
    </subcellularLocation>
</comment>
<evidence type="ECO:0000256" key="2">
    <source>
        <dbReference type="ARBA" id="ARBA00022692"/>
    </source>
</evidence>
<dbReference type="KEGG" id="fcv:AWN65_11870"/>
<proteinExistence type="predicted"/>
<dbReference type="PROSITE" id="PS00428">
    <property type="entry name" value="FTSW_RODA_SPOVE"/>
    <property type="match status" value="1"/>
</dbReference>
<keyword evidence="2 8" id="KW-0812">Transmembrane</keyword>
<evidence type="ECO:0000256" key="4">
    <source>
        <dbReference type="ARBA" id="ARBA00022989"/>
    </source>
</evidence>
<feature type="transmembrane region" description="Helical" evidence="8">
    <location>
        <begin position="12"/>
        <end position="31"/>
    </location>
</feature>
<evidence type="ECO:0000256" key="3">
    <source>
        <dbReference type="ARBA" id="ARBA00022960"/>
    </source>
</evidence>
<dbReference type="InterPro" id="IPR001182">
    <property type="entry name" value="FtsW/RodA"/>
</dbReference>
<keyword evidence="3" id="KW-0133">Cell shape</keyword>
<dbReference type="AlphaFoldDB" id="A0AA94JQ07"/>
<feature type="transmembrane region" description="Helical" evidence="8">
    <location>
        <begin position="166"/>
        <end position="187"/>
    </location>
</feature>
<dbReference type="GeneID" id="56896465"/>
<feature type="transmembrane region" description="Helical" evidence="8">
    <location>
        <begin position="140"/>
        <end position="159"/>
    </location>
</feature>
<dbReference type="GO" id="GO:0005886">
    <property type="term" value="C:plasma membrane"/>
    <property type="evidence" value="ECO:0007669"/>
    <property type="project" value="TreeGrafter"/>
</dbReference>
<evidence type="ECO:0000256" key="6">
    <source>
        <dbReference type="ARBA" id="ARBA00032370"/>
    </source>
</evidence>
<evidence type="ECO:0000256" key="8">
    <source>
        <dbReference type="SAM" id="Phobius"/>
    </source>
</evidence>
<dbReference type="RefSeq" id="WP_060383360.1">
    <property type="nucleotide sequence ID" value="NZ_MTDB01000022.1"/>
</dbReference>
<dbReference type="NCBIfam" id="NF037961">
    <property type="entry name" value="RodA_shape"/>
    <property type="match status" value="1"/>
</dbReference>
<accession>A0AA94JQ07</accession>
<dbReference type="GO" id="GO:0032153">
    <property type="term" value="C:cell division site"/>
    <property type="evidence" value="ECO:0007669"/>
    <property type="project" value="TreeGrafter"/>
</dbReference>
<feature type="transmembrane region" description="Helical" evidence="8">
    <location>
        <begin position="323"/>
        <end position="344"/>
    </location>
</feature>
<gene>
    <name evidence="9" type="ORF">EJB19_10390</name>
</gene>
<protein>
    <recommendedName>
        <fullName evidence="7">Cell wall polymerase</fullName>
    </recommendedName>
    <alternativeName>
        <fullName evidence="6">Peptidoglycan polymerase</fullName>
    </alternativeName>
</protein>
<dbReference type="EMBL" id="RWGX01000004">
    <property type="protein sequence ID" value="RVU88553.1"/>
    <property type="molecule type" value="Genomic_DNA"/>
</dbReference>
<evidence type="ECO:0000256" key="1">
    <source>
        <dbReference type="ARBA" id="ARBA00004141"/>
    </source>
</evidence>
<keyword evidence="5 8" id="KW-0472">Membrane</keyword>
<keyword evidence="4 8" id="KW-1133">Transmembrane helix</keyword>
<dbReference type="GO" id="GO:0008360">
    <property type="term" value="P:regulation of cell shape"/>
    <property type="evidence" value="ECO:0007669"/>
    <property type="project" value="UniProtKB-KW"/>
</dbReference>
<evidence type="ECO:0000313" key="9">
    <source>
        <dbReference type="EMBL" id="RVU88553.1"/>
    </source>
</evidence>
<feature type="transmembrane region" description="Helical" evidence="8">
    <location>
        <begin position="389"/>
        <end position="408"/>
    </location>
</feature>
<dbReference type="PANTHER" id="PTHR30474:SF1">
    <property type="entry name" value="PEPTIDOGLYCAN GLYCOSYLTRANSFERASE MRDB"/>
    <property type="match status" value="1"/>
</dbReference>
<organism evidence="9">
    <name type="scientific">Flavobacterium columnare</name>
    <dbReference type="NCBI Taxonomy" id="996"/>
    <lineage>
        <taxon>Bacteria</taxon>
        <taxon>Pseudomonadati</taxon>
        <taxon>Bacteroidota</taxon>
        <taxon>Flavobacteriia</taxon>
        <taxon>Flavobacteriales</taxon>
        <taxon>Flavobacteriaceae</taxon>
        <taxon>Flavobacterium</taxon>
    </lineage>
</organism>
<feature type="transmembrane region" description="Helical" evidence="8">
    <location>
        <begin position="356"/>
        <end position="383"/>
    </location>
</feature>
<dbReference type="GO" id="GO:0051301">
    <property type="term" value="P:cell division"/>
    <property type="evidence" value="ECO:0007669"/>
    <property type="project" value="InterPro"/>
</dbReference>
<evidence type="ECO:0000256" key="5">
    <source>
        <dbReference type="ARBA" id="ARBA00023136"/>
    </source>
</evidence>
<feature type="transmembrane region" description="Helical" evidence="8">
    <location>
        <begin position="80"/>
        <end position="99"/>
    </location>
</feature>
<name>A0AA94JQ07_9FLAO</name>
<feature type="transmembrane region" description="Helical" evidence="8">
    <location>
        <begin position="51"/>
        <end position="68"/>
    </location>
</feature>
<dbReference type="PANTHER" id="PTHR30474">
    <property type="entry name" value="CELL CYCLE PROTEIN"/>
    <property type="match status" value="1"/>
</dbReference>
<dbReference type="GO" id="GO:0015648">
    <property type="term" value="F:lipid-linked peptidoglycan transporter activity"/>
    <property type="evidence" value="ECO:0007669"/>
    <property type="project" value="TreeGrafter"/>
</dbReference>
<feature type="transmembrane region" description="Helical" evidence="8">
    <location>
        <begin position="229"/>
        <end position="250"/>
    </location>
</feature>
<feature type="transmembrane region" description="Helical" evidence="8">
    <location>
        <begin position="193"/>
        <end position="217"/>
    </location>
</feature>